<dbReference type="HOGENOM" id="CLU_1645010_0_0_1"/>
<keyword evidence="2" id="KW-0472">Membrane</keyword>
<keyword evidence="2" id="KW-0812">Transmembrane</keyword>
<dbReference type="RefSeq" id="XP_003005384.1">
    <property type="nucleotide sequence ID" value="XM_003005338.1"/>
</dbReference>
<dbReference type="GeneID" id="9536802"/>
<dbReference type="Proteomes" id="UP000008698">
    <property type="component" value="Unassembled WGS sequence"/>
</dbReference>
<dbReference type="AlphaFoldDB" id="C9SIV8"/>
<accession>C9SIV8</accession>
<keyword evidence="2" id="KW-1133">Transmembrane helix</keyword>
<evidence type="ECO:0000256" key="2">
    <source>
        <dbReference type="SAM" id="Phobius"/>
    </source>
</evidence>
<dbReference type="Gene3D" id="1.20.1250.20">
    <property type="entry name" value="MFS general substrate transporter like domains"/>
    <property type="match status" value="1"/>
</dbReference>
<protein>
    <recommendedName>
        <fullName evidence="5">Major facilitator superfamily (MFS) profile domain-containing protein</fullName>
    </recommendedName>
</protein>
<name>C9SIV8_VERA1</name>
<dbReference type="InterPro" id="IPR036259">
    <property type="entry name" value="MFS_trans_sf"/>
</dbReference>
<dbReference type="SUPFAM" id="SSF103473">
    <property type="entry name" value="MFS general substrate transporter"/>
    <property type="match status" value="1"/>
</dbReference>
<dbReference type="InterPro" id="IPR011701">
    <property type="entry name" value="MFS"/>
</dbReference>
<reference evidence="4" key="1">
    <citation type="journal article" date="2011" name="PLoS Pathog.">
        <title>Comparative genomics yields insights into niche adaptation of plant vascular wilt pathogens.</title>
        <authorList>
            <person name="Klosterman S.J."/>
            <person name="Subbarao K.V."/>
            <person name="Kang S."/>
            <person name="Veronese P."/>
            <person name="Gold S.E."/>
            <person name="Thomma B.P.H.J."/>
            <person name="Chen Z."/>
            <person name="Henrissat B."/>
            <person name="Lee Y.-H."/>
            <person name="Park J."/>
            <person name="Garcia-Pedrajas M.D."/>
            <person name="Barbara D.J."/>
            <person name="Anchieta A."/>
            <person name="de Jonge R."/>
            <person name="Santhanam P."/>
            <person name="Maruthachalam K."/>
            <person name="Atallah Z."/>
            <person name="Amyotte S.G."/>
            <person name="Paz Z."/>
            <person name="Inderbitzin P."/>
            <person name="Hayes R.J."/>
            <person name="Heiman D.I."/>
            <person name="Young S."/>
            <person name="Zeng Q."/>
            <person name="Engels R."/>
            <person name="Galagan J."/>
            <person name="Cuomo C.A."/>
            <person name="Dobinson K.F."/>
            <person name="Ma L.-J."/>
        </authorList>
    </citation>
    <scope>NUCLEOTIDE SEQUENCE [LARGE SCALE GENOMIC DNA]</scope>
    <source>
        <strain evidence="4">VaMs.102 / ATCC MYA-4576 / FGSC 10136</strain>
    </source>
</reference>
<dbReference type="OrthoDB" id="5233204at2759"/>
<dbReference type="Pfam" id="PF07690">
    <property type="entry name" value="MFS_1"/>
    <property type="match status" value="1"/>
</dbReference>
<feature type="transmembrane region" description="Helical" evidence="2">
    <location>
        <begin position="36"/>
        <end position="58"/>
    </location>
</feature>
<evidence type="ECO:0000256" key="1">
    <source>
        <dbReference type="ARBA" id="ARBA00004141"/>
    </source>
</evidence>
<dbReference type="GO" id="GO:0016020">
    <property type="term" value="C:membrane"/>
    <property type="evidence" value="ECO:0007669"/>
    <property type="project" value="UniProtKB-SubCell"/>
</dbReference>
<evidence type="ECO:0008006" key="5">
    <source>
        <dbReference type="Google" id="ProtNLM"/>
    </source>
</evidence>
<comment type="subcellular location">
    <subcellularLocation>
        <location evidence="1">Membrane</location>
        <topology evidence="1">Multi-pass membrane protein</topology>
    </subcellularLocation>
</comment>
<dbReference type="GO" id="GO:0022857">
    <property type="term" value="F:transmembrane transporter activity"/>
    <property type="evidence" value="ECO:0007669"/>
    <property type="project" value="InterPro"/>
</dbReference>
<keyword evidence="4" id="KW-1185">Reference proteome</keyword>
<evidence type="ECO:0000313" key="4">
    <source>
        <dbReference type="Proteomes" id="UP000008698"/>
    </source>
</evidence>
<dbReference type="EMBL" id="DS985218">
    <property type="protein sequence ID" value="EEY18881.1"/>
    <property type="molecule type" value="Genomic_DNA"/>
</dbReference>
<gene>
    <name evidence="3" type="ORF">VDBG_04990</name>
</gene>
<organism evidence="4">
    <name type="scientific">Verticillium alfalfae (strain VaMs.102 / ATCC MYA-4576 / FGSC 10136)</name>
    <name type="common">Verticillium wilt of alfalfa</name>
    <name type="synonym">Verticillium albo-atrum</name>
    <dbReference type="NCBI Taxonomy" id="526221"/>
    <lineage>
        <taxon>Eukaryota</taxon>
        <taxon>Fungi</taxon>
        <taxon>Dikarya</taxon>
        <taxon>Ascomycota</taxon>
        <taxon>Pezizomycotina</taxon>
        <taxon>Sordariomycetes</taxon>
        <taxon>Hypocreomycetidae</taxon>
        <taxon>Glomerellales</taxon>
        <taxon>Plectosphaerellaceae</taxon>
        <taxon>Verticillium</taxon>
    </lineage>
</organism>
<sequence length="161" mass="17467">MPLYRLAALVSLVLYPLFSLLPKLAATHGHSEGTPVGLWVPLIVLILLRYAAMVVGLASLQIMSNDMVKPEERALINGLGQSVGSFARAVGPSLGGFTWSWSLGNSLIAPFDFHASFVLLALISFAQFISSLALPNQQELDAEHKRWKSMPGQDSRRPGQV</sequence>
<evidence type="ECO:0000313" key="3">
    <source>
        <dbReference type="EMBL" id="EEY18881.1"/>
    </source>
</evidence>
<dbReference type="KEGG" id="val:VDBG_04990"/>
<proteinExistence type="predicted"/>